<feature type="domain" description="MoaB/Mog" evidence="7">
    <location>
        <begin position="176"/>
        <end position="313"/>
    </location>
</feature>
<evidence type="ECO:0000256" key="1">
    <source>
        <dbReference type="ARBA" id="ARBA00002901"/>
    </source>
</evidence>
<dbReference type="InterPro" id="IPR038987">
    <property type="entry name" value="MoeA-like"/>
</dbReference>
<dbReference type="GO" id="GO:0061599">
    <property type="term" value="F:molybdopterin molybdotransferase activity"/>
    <property type="evidence" value="ECO:0007669"/>
    <property type="project" value="UniProtKB-UniRule"/>
</dbReference>
<evidence type="ECO:0000259" key="7">
    <source>
        <dbReference type="SMART" id="SM00852"/>
    </source>
</evidence>
<dbReference type="AlphaFoldDB" id="A0A432VA45"/>
<dbReference type="CDD" id="cd00887">
    <property type="entry name" value="MoeA"/>
    <property type="match status" value="1"/>
</dbReference>
<keyword evidence="6 8" id="KW-0808">Transferase</keyword>
<dbReference type="Pfam" id="PF03453">
    <property type="entry name" value="MoeA_N"/>
    <property type="match status" value="1"/>
</dbReference>
<dbReference type="EC" id="2.10.1.1" evidence="6"/>
<dbReference type="Gene3D" id="3.90.105.10">
    <property type="entry name" value="Molybdopterin biosynthesis moea protein, domain 2"/>
    <property type="match status" value="1"/>
</dbReference>
<evidence type="ECO:0000256" key="6">
    <source>
        <dbReference type="RuleBase" id="RU365090"/>
    </source>
</evidence>
<keyword evidence="6" id="KW-0460">Magnesium</keyword>
<dbReference type="Gene3D" id="2.40.340.10">
    <property type="entry name" value="MoeA, C-terminal, domain IV"/>
    <property type="match status" value="1"/>
</dbReference>
<dbReference type="PANTHER" id="PTHR10192">
    <property type="entry name" value="MOLYBDOPTERIN BIOSYNTHESIS PROTEIN"/>
    <property type="match status" value="1"/>
</dbReference>
<comment type="caution">
    <text evidence="8">The sequence shown here is derived from an EMBL/GenBank/DDBJ whole genome shotgun (WGS) entry which is preliminary data.</text>
</comment>
<dbReference type="SUPFAM" id="SSF63882">
    <property type="entry name" value="MoeA N-terminal region -like"/>
    <property type="match status" value="1"/>
</dbReference>
<dbReference type="InterPro" id="IPR036425">
    <property type="entry name" value="MoaB/Mog-like_dom_sf"/>
</dbReference>
<keyword evidence="9" id="KW-1185">Reference proteome</keyword>
<dbReference type="RefSeq" id="WP_128624561.1">
    <property type="nucleotide sequence ID" value="NZ_ML133508.1"/>
</dbReference>
<comment type="cofactor">
    <cofactor evidence="6">
        <name>Mg(2+)</name>
        <dbReference type="ChEBI" id="CHEBI:18420"/>
    </cofactor>
</comment>
<dbReference type="InterPro" id="IPR005110">
    <property type="entry name" value="MoeA_linker/N"/>
</dbReference>
<comment type="similarity">
    <text evidence="3 6">Belongs to the MoeA family.</text>
</comment>
<gene>
    <name evidence="8" type="ORF">EET67_05335</name>
</gene>
<dbReference type="NCBIfam" id="NF045515">
    <property type="entry name" value="Glp_gephyrin"/>
    <property type="match status" value="1"/>
</dbReference>
<evidence type="ECO:0000256" key="2">
    <source>
        <dbReference type="ARBA" id="ARBA00005046"/>
    </source>
</evidence>
<protein>
    <recommendedName>
        <fullName evidence="6">Molybdopterin molybdenumtransferase</fullName>
        <ecNumber evidence="6">2.10.1.1</ecNumber>
    </recommendedName>
</protein>
<proteinExistence type="inferred from homology"/>
<evidence type="ECO:0000313" key="9">
    <source>
        <dbReference type="Proteomes" id="UP000281647"/>
    </source>
</evidence>
<dbReference type="GO" id="GO:0005829">
    <property type="term" value="C:cytosol"/>
    <property type="evidence" value="ECO:0007669"/>
    <property type="project" value="TreeGrafter"/>
</dbReference>
<dbReference type="Pfam" id="PF00994">
    <property type="entry name" value="MoCF_biosynth"/>
    <property type="match status" value="1"/>
</dbReference>
<dbReference type="OrthoDB" id="9804758at2"/>
<dbReference type="EMBL" id="RKST01000003">
    <property type="protein sequence ID" value="RUM99058.1"/>
    <property type="molecule type" value="Genomic_DNA"/>
</dbReference>
<comment type="catalytic activity">
    <reaction evidence="5">
        <text>adenylyl-molybdopterin + molybdate = Mo-molybdopterin + AMP + H(+)</text>
        <dbReference type="Rhea" id="RHEA:35047"/>
        <dbReference type="ChEBI" id="CHEBI:15378"/>
        <dbReference type="ChEBI" id="CHEBI:36264"/>
        <dbReference type="ChEBI" id="CHEBI:62727"/>
        <dbReference type="ChEBI" id="CHEBI:71302"/>
        <dbReference type="ChEBI" id="CHEBI:456215"/>
        <dbReference type="EC" id="2.10.1.1"/>
    </reaction>
</comment>
<evidence type="ECO:0000313" key="8">
    <source>
        <dbReference type="EMBL" id="RUM99058.1"/>
    </source>
</evidence>
<dbReference type="GO" id="GO:0006777">
    <property type="term" value="P:Mo-molybdopterin cofactor biosynthetic process"/>
    <property type="evidence" value="ECO:0007669"/>
    <property type="project" value="UniProtKB-UniRule"/>
</dbReference>
<comment type="pathway">
    <text evidence="2 6">Cofactor biosynthesis; molybdopterin biosynthesis.</text>
</comment>
<evidence type="ECO:0000256" key="5">
    <source>
        <dbReference type="ARBA" id="ARBA00047317"/>
    </source>
</evidence>
<comment type="function">
    <text evidence="1 6">Catalyzes the insertion of molybdate into adenylated molybdopterin with the concomitant release of AMP.</text>
</comment>
<sequence>MTPDAALTNILSGVSAIGSIERVPLGEALGRIASEDITSSVRLPAFDNSAMDGFCVHADDLGGALPFRLRLQAELRAGERPDTTLRPGHAIRIMTGAMVPDGAAAVVLDEGAEVADGAVTIHRTVTAGKNIRRTGEDVQLGTTIVPAGSLLTARHLALLAVAGVGRVVVRRAPRVGVMSTGNELLEPGNEAGNGRIVEINRFFLLSMLRLTGAVVTDLGIVPDDLDSLAGAFANNRGLDLIVTSGGVAGSDADLVTAAVSAAGGNTSVCALALRPGKPIAFGSLGACRTLHLPGNPMAALVTGFLFMLPLVRMQAGLDPHNRPAIAKTAGEFHHVPRKTEFVPVRIVGPDADGIPLVEMLGKGGSARLLPLVMADGLAELPASRGSLDTGEFVPFYSFRQMGLA</sequence>
<dbReference type="Pfam" id="PF03454">
    <property type="entry name" value="MoeA_C"/>
    <property type="match status" value="1"/>
</dbReference>
<dbReference type="InterPro" id="IPR036688">
    <property type="entry name" value="MoeA_C_domain_IV_sf"/>
</dbReference>
<keyword evidence="6" id="KW-0479">Metal-binding</keyword>
<organism evidence="8 9">
    <name type="scientific">Borborobacter arsenicus</name>
    <dbReference type="NCBI Taxonomy" id="1851146"/>
    <lineage>
        <taxon>Bacteria</taxon>
        <taxon>Pseudomonadati</taxon>
        <taxon>Pseudomonadota</taxon>
        <taxon>Alphaproteobacteria</taxon>
        <taxon>Hyphomicrobiales</taxon>
        <taxon>Phyllobacteriaceae</taxon>
        <taxon>Borborobacter</taxon>
    </lineage>
</organism>
<dbReference type="SUPFAM" id="SSF53218">
    <property type="entry name" value="Molybdenum cofactor biosynthesis proteins"/>
    <property type="match status" value="1"/>
</dbReference>
<dbReference type="Proteomes" id="UP000281647">
    <property type="component" value="Unassembled WGS sequence"/>
</dbReference>
<dbReference type="InterPro" id="IPR005111">
    <property type="entry name" value="MoeA_C_domain_IV"/>
</dbReference>
<dbReference type="SMART" id="SM00852">
    <property type="entry name" value="MoCF_biosynth"/>
    <property type="match status" value="1"/>
</dbReference>
<dbReference type="GO" id="GO:0046872">
    <property type="term" value="F:metal ion binding"/>
    <property type="evidence" value="ECO:0007669"/>
    <property type="project" value="UniProtKB-UniRule"/>
</dbReference>
<evidence type="ECO:0000256" key="3">
    <source>
        <dbReference type="ARBA" id="ARBA00010763"/>
    </source>
</evidence>
<keyword evidence="6" id="KW-0500">Molybdenum</keyword>
<dbReference type="SUPFAM" id="SSF63867">
    <property type="entry name" value="MoeA C-terminal domain-like"/>
    <property type="match status" value="1"/>
</dbReference>
<dbReference type="InterPro" id="IPR036135">
    <property type="entry name" value="MoeA_linker/N_sf"/>
</dbReference>
<evidence type="ECO:0000256" key="4">
    <source>
        <dbReference type="ARBA" id="ARBA00023150"/>
    </source>
</evidence>
<dbReference type="PANTHER" id="PTHR10192:SF5">
    <property type="entry name" value="GEPHYRIN"/>
    <property type="match status" value="1"/>
</dbReference>
<dbReference type="InterPro" id="IPR001453">
    <property type="entry name" value="MoaB/Mog_dom"/>
</dbReference>
<dbReference type="Gene3D" id="2.170.190.11">
    <property type="entry name" value="Molybdopterin biosynthesis moea protein, domain 3"/>
    <property type="match status" value="1"/>
</dbReference>
<keyword evidence="4 6" id="KW-0501">Molybdenum cofactor biosynthesis</keyword>
<reference evidence="8 9" key="1">
    <citation type="submission" date="2018-11" db="EMBL/GenBank/DDBJ databases">
        <title>Pseudaminobacter arsenicus sp. nov., an arsenic-resistant bacterium isolated from arsenic-rich aquifers.</title>
        <authorList>
            <person name="Mu Y."/>
        </authorList>
    </citation>
    <scope>NUCLEOTIDE SEQUENCE [LARGE SCALE GENOMIC DNA]</scope>
    <source>
        <strain evidence="8 9">CB3</strain>
    </source>
</reference>
<name>A0A432VA45_9HYPH</name>
<dbReference type="Gene3D" id="3.40.980.10">
    <property type="entry name" value="MoaB/Mog-like domain"/>
    <property type="match status" value="1"/>
</dbReference>
<accession>A0A432VA45</accession>
<dbReference type="UniPathway" id="UPA00344"/>